<keyword evidence="6 8" id="KW-0722">Serine protease inhibitor</keyword>
<name>A0ABT9Q518_9ACTN</name>
<feature type="domain" description="Subtilisin inhibitor" evidence="11">
    <location>
        <begin position="61"/>
        <end position="142"/>
    </location>
</feature>
<comment type="subunit">
    <text evidence="3">Homodimer.</text>
</comment>
<gene>
    <name evidence="12" type="ORF">J2853_000415</name>
</gene>
<evidence type="ECO:0000256" key="6">
    <source>
        <dbReference type="ARBA" id="ARBA00022900"/>
    </source>
</evidence>
<dbReference type="RefSeq" id="WP_307554325.1">
    <property type="nucleotide sequence ID" value="NZ_JAUSQU010000001.1"/>
</dbReference>
<evidence type="ECO:0000256" key="3">
    <source>
        <dbReference type="ARBA" id="ARBA00011738"/>
    </source>
</evidence>
<keyword evidence="4" id="KW-0964">Secreted</keyword>
<dbReference type="Proteomes" id="UP001225356">
    <property type="component" value="Unassembled WGS sequence"/>
</dbReference>
<comment type="caution">
    <text evidence="12">The sequence shown here is derived from an EMBL/GenBank/DDBJ whole genome shotgun (WGS) entry which is preliminary data.</text>
</comment>
<keyword evidence="10" id="KW-0732">Signal</keyword>
<dbReference type="InterPro" id="IPR023549">
    <property type="entry name" value="Subtilisin_inhibitor"/>
</dbReference>
<protein>
    <recommendedName>
        <fullName evidence="11">Subtilisin inhibitor domain-containing protein</fullName>
    </recommendedName>
</protein>
<evidence type="ECO:0000256" key="4">
    <source>
        <dbReference type="ARBA" id="ARBA00022525"/>
    </source>
</evidence>
<evidence type="ECO:0000313" key="12">
    <source>
        <dbReference type="EMBL" id="MDP9841204.1"/>
    </source>
</evidence>
<organism evidence="12 13">
    <name type="scientific">Streptosporangium lutulentum</name>
    <dbReference type="NCBI Taxonomy" id="1461250"/>
    <lineage>
        <taxon>Bacteria</taxon>
        <taxon>Bacillati</taxon>
        <taxon>Actinomycetota</taxon>
        <taxon>Actinomycetes</taxon>
        <taxon>Streptosporangiales</taxon>
        <taxon>Streptosporangiaceae</taxon>
        <taxon>Streptosporangium</taxon>
    </lineage>
</organism>
<dbReference type="InterPro" id="IPR000691">
    <property type="entry name" value="Prot_inh_I16_SSI"/>
</dbReference>
<evidence type="ECO:0000256" key="7">
    <source>
        <dbReference type="ARBA" id="ARBA00023157"/>
    </source>
</evidence>
<accession>A0ABT9Q518</accession>
<feature type="compositionally biased region" description="Polar residues" evidence="9">
    <location>
        <begin position="19"/>
        <end position="34"/>
    </location>
</feature>
<keyword evidence="5 8" id="KW-0646">Protease inhibitor</keyword>
<dbReference type="Gene3D" id="3.30.350.10">
    <property type="entry name" value="Subtilisin inhibitor-like"/>
    <property type="match status" value="1"/>
</dbReference>
<evidence type="ECO:0000256" key="5">
    <source>
        <dbReference type="ARBA" id="ARBA00022690"/>
    </source>
</evidence>
<keyword evidence="7" id="KW-1015">Disulfide bond</keyword>
<feature type="chain" id="PRO_5046391622" description="Subtilisin inhibitor domain-containing protein" evidence="10">
    <location>
        <begin position="27"/>
        <end position="156"/>
    </location>
</feature>
<dbReference type="PRINTS" id="PR00294">
    <property type="entry name" value="SSBTLNINHBTR"/>
</dbReference>
<keyword evidence="13" id="KW-1185">Reference proteome</keyword>
<comment type="similarity">
    <text evidence="2 8">Belongs to the protease inhibitor I16 (SSI) family.</text>
</comment>
<dbReference type="SUPFAM" id="SSF55399">
    <property type="entry name" value="Subtilisin inhibitor"/>
    <property type="match status" value="1"/>
</dbReference>
<evidence type="ECO:0000313" key="13">
    <source>
        <dbReference type="Proteomes" id="UP001225356"/>
    </source>
</evidence>
<feature type="region of interest" description="Disordered" evidence="9">
    <location>
        <begin position="19"/>
        <end position="57"/>
    </location>
</feature>
<evidence type="ECO:0000256" key="1">
    <source>
        <dbReference type="ARBA" id="ARBA00004613"/>
    </source>
</evidence>
<sequence length="156" mass="16414">MRTVKIVSAGAMFALATTLPPTSAPASDNRSSPPANIAPAAGDRSSPATVTDPAPENQRSLALSVSVGGAPARKSFLDCDQDLSDRPALITSCDMIHKVGGDLSKMTYDIDMICTAEYSPHTVRAIGNWDGRFVSFTKTYDNACEMTALTGPVFSI</sequence>
<proteinExistence type="inferred from homology"/>
<dbReference type="EMBL" id="JAUSQU010000001">
    <property type="protein sequence ID" value="MDP9841204.1"/>
    <property type="molecule type" value="Genomic_DNA"/>
</dbReference>
<evidence type="ECO:0000256" key="10">
    <source>
        <dbReference type="SAM" id="SignalP"/>
    </source>
</evidence>
<evidence type="ECO:0000256" key="8">
    <source>
        <dbReference type="RuleBase" id="RU003471"/>
    </source>
</evidence>
<comment type="subcellular location">
    <subcellularLocation>
        <location evidence="1">Secreted</location>
    </subcellularLocation>
</comment>
<dbReference type="Pfam" id="PF00720">
    <property type="entry name" value="SSI"/>
    <property type="match status" value="1"/>
</dbReference>
<dbReference type="InterPro" id="IPR036819">
    <property type="entry name" value="Subtilisin_inhibitor-like_sf"/>
</dbReference>
<reference evidence="12 13" key="1">
    <citation type="submission" date="2023-07" db="EMBL/GenBank/DDBJ databases">
        <title>Sequencing the genomes of 1000 actinobacteria strains.</title>
        <authorList>
            <person name="Klenk H.-P."/>
        </authorList>
    </citation>
    <scope>NUCLEOTIDE SEQUENCE [LARGE SCALE GENOMIC DNA]</scope>
    <source>
        <strain evidence="12 13">DSM 46740</strain>
    </source>
</reference>
<feature type="signal peptide" evidence="10">
    <location>
        <begin position="1"/>
        <end position="26"/>
    </location>
</feature>
<evidence type="ECO:0000259" key="11">
    <source>
        <dbReference type="Pfam" id="PF00720"/>
    </source>
</evidence>
<evidence type="ECO:0000256" key="9">
    <source>
        <dbReference type="SAM" id="MobiDB-lite"/>
    </source>
</evidence>
<evidence type="ECO:0000256" key="2">
    <source>
        <dbReference type="ARBA" id="ARBA00010472"/>
    </source>
</evidence>